<accession>A0A8D9ALZ1</accession>
<reference evidence="1" key="1">
    <citation type="submission" date="2021-05" db="EMBL/GenBank/DDBJ databases">
        <authorList>
            <person name="Alioto T."/>
            <person name="Alioto T."/>
            <person name="Gomez Garrido J."/>
        </authorList>
    </citation>
    <scope>NUCLEOTIDE SEQUENCE</scope>
</reference>
<proteinExistence type="predicted"/>
<dbReference type="EMBL" id="HBUF01573202">
    <property type="protein sequence ID" value="CAG6767365.1"/>
    <property type="molecule type" value="Transcribed_RNA"/>
</dbReference>
<dbReference type="AlphaFoldDB" id="A0A8D9ALZ1"/>
<sequence length="227" mass="26197">MRNVEIRVLDPVDTTLNARSSIIRQYVLVLKVSLEIHSLPVHRNHQNLCLRQFMMTSAIVFQTPCVRMKSAFVYQITMEMDMYLADQSVFSTVIAQATKPASETSVKTHVFLELVGKELFVMWLTTMCSVLVLLEPLEVHLFNVNQFRMNQFTQTHVNHHLVDQTVNVVKSIIKLCVHVCQITSVVLQLVDQNALSTQIVRWINLVRIRNVRIHVLELVAKMQTVKF</sequence>
<name>A0A8D9ALZ1_9HEMI</name>
<evidence type="ECO:0000313" key="1">
    <source>
        <dbReference type="EMBL" id="CAG6767365.1"/>
    </source>
</evidence>
<organism evidence="1">
    <name type="scientific">Cacopsylla melanoneura</name>
    <dbReference type="NCBI Taxonomy" id="428564"/>
    <lineage>
        <taxon>Eukaryota</taxon>
        <taxon>Metazoa</taxon>
        <taxon>Ecdysozoa</taxon>
        <taxon>Arthropoda</taxon>
        <taxon>Hexapoda</taxon>
        <taxon>Insecta</taxon>
        <taxon>Pterygota</taxon>
        <taxon>Neoptera</taxon>
        <taxon>Paraneoptera</taxon>
        <taxon>Hemiptera</taxon>
        <taxon>Sternorrhyncha</taxon>
        <taxon>Psylloidea</taxon>
        <taxon>Psyllidae</taxon>
        <taxon>Psyllinae</taxon>
        <taxon>Cacopsylla</taxon>
    </lineage>
</organism>
<protein>
    <submittedName>
        <fullName evidence="1">Uncharacterized protein</fullName>
    </submittedName>
</protein>